<evidence type="ECO:0000256" key="2">
    <source>
        <dbReference type="ARBA" id="ARBA00022448"/>
    </source>
</evidence>
<keyword evidence="2" id="KW-0813">Transport</keyword>
<sequence length="358" mass="39764">MTQFRSLFLSALMLLSTLVPALAQNADPLTIATVHRPPFAFVDTPEARGFSIDLMRAIGEGINREIIFAPQESFGDMFSKVMASKVDGAIANISITTEREREMDFSQPIFGSGIKIMIPNERSSSSIFAALFTRDIAVVVLSGLALLFFGGMLMWFFERRVQPYFDKPAREAMFPSFWWALNLVVNGGFEERVPRSTFGRIFAVLLVVSSLFIVSIFVASITASMTVNALSSNMNNLRDLENRRVATITGSTSAAFLESNGLVFADYASPEEMFTAFEAGVANAVVFDGPILAYYQQNQAQGKARVLERTYRPENYGIVLQSGSALKEEIDQVLLKFRVDGTYDDLLNKWFGNIYTPD</sequence>
<proteinExistence type="predicted"/>
<comment type="caution">
    <text evidence="14">The sequence shown here is derived from an EMBL/GenBank/DDBJ whole genome shotgun (WGS) entry which is preliminary data.</text>
</comment>
<dbReference type="GO" id="GO:0015276">
    <property type="term" value="F:ligand-gated monoatomic ion channel activity"/>
    <property type="evidence" value="ECO:0007669"/>
    <property type="project" value="InterPro"/>
</dbReference>
<dbReference type="SMART" id="SM00062">
    <property type="entry name" value="PBPb"/>
    <property type="match status" value="1"/>
</dbReference>
<evidence type="ECO:0000313" key="14">
    <source>
        <dbReference type="EMBL" id="OJI93096.1"/>
    </source>
</evidence>
<evidence type="ECO:0000313" key="15">
    <source>
        <dbReference type="Proteomes" id="UP000184514"/>
    </source>
</evidence>
<keyword evidence="9" id="KW-0407">Ion channel</keyword>
<feature type="domain" description="Solute-binding protein family 3/N-terminal" evidence="12">
    <location>
        <begin position="28"/>
        <end position="354"/>
    </location>
</feature>
<feature type="domain" description="Ionotropic glutamate receptor C-terminal" evidence="13">
    <location>
        <begin position="28"/>
        <end position="353"/>
    </location>
</feature>
<keyword evidence="4 10" id="KW-1133">Transmembrane helix</keyword>
<dbReference type="AlphaFoldDB" id="A0A1L9NUY6"/>
<dbReference type="EMBL" id="MLCB01000156">
    <property type="protein sequence ID" value="OJI93096.1"/>
    <property type="molecule type" value="Genomic_DNA"/>
</dbReference>
<evidence type="ECO:0000259" key="12">
    <source>
        <dbReference type="SMART" id="SM00062"/>
    </source>
</evidence>
<dbReference type="OrthoDB" id="9768183at2"/>
<dbReference type="RefSeq" id="WP_072631208.1">
    <property type="nucleotide sequence ID" value="NZ_MLCB01000156.1"/>
</dbReference>
<dbReference type="SUPFAM" id="SSF81324">
    <property type="entry name" value="Voltage-gated potassium channels"/>
    <property type="match status" value="1"/>
</dbReference>
<keyword evidence="11" id="KW-0732">Signal</keyword>
<accession>A0A1L9NUY6</accession>
<name>A0A1L9NUY6_9RHOB</name>
<dbReference type="InterPro" id="IPR015683">
    <property type="entry name" value="Ionotropic_Glu_rcpt"/>
</dbReference>
<evidence type="ECO:0000256" key="8">
    <source>
        <dbReference type="ARBA" id="ARBA00023180"/>
    </source>
</evidence>
<keyword evidence="3 10" id="KW-0812">Transmembrane</keyword>
<feature type="transmembrane region" description="Helical" evidence="10">
    <location>
        <begin position="136"/>
        <end position="157"/>
    </location>
</feature>
<evidence type="ECO:0000256" key="5">
    <source>
        <dbReference type="ARBA" id="ARBA00023065"/>
    </source>
</evidence>
<keyword evidence="5" id="KW-0406">Ion transport</keyword>
<dbReference type="STRING" id="696762.PFRI_26750"/>
<evidence type="ECO:0000256" key="10">
    <source>
        <dbReference type="SAM" id="Phobius"/>
    </source>
</evidence>
<dbReference type="SMART" id="SM00079">
    <property type="entry name" value="PBPe"/>
    <property type="match status" value="1"/>
</dbReference>
<dbReference type="Proteomes" id="UP000184514">
    <property type="component" value="Unassembled WGS sequence"/>
</dbReference>
<dbReference type="PANTHER" id="PTHR18966">
    <property type="entry name" value="IONOTROPIC GLUTAMATE RECEPTOR"/>
    <property type="match status" value="1"/>
</dbReference>
<evidence type="ECO:0000256" key="6">
    <source>
        <dbReference type="ARBA" id="ARBA00023136"/>
    </source>
</evidence>
<evidence type="ECO:0000256" key="3">
    <source>
        <dbReference type="ARBA" id="ARBA00022692"/>
    </source>
</evidence>
<dbReference type="Pfam" id="PF00497">
    <property type="entry name" value="SBP_bac_3"/>
    <property type="match status" value="1"/>
</dbReference>
<dbReference type="GO" id="GO:0016020">
    <property type="term" value="C:membrane"/>
    <property type="evidence" value="ECO:0007669"/>
    <property type="project" value="UniProtKB-SubCell"/>
</dbReference>
<dbReference type="InterPro" id="IPR001638">
    <property type="entry name" value="Solute-binding_3/MltF_N"/>
</dbReference>
<evidence type="ECO:0000259" key="13">
    <source>
        <dbReference type="SMART" id="SM00079"/>
    </source>
</evidence>
<evidence type="ECO:0000256" key="9">
    <source>
        <dbReference type="ARBA" id="ARBA00023303"/>
    </source>
</evidence>
<feature type="chain" id="PRO_5012499274" evidence="11">
    <location>
        <begin position="24"/>
        <end position="358"/>
    </location>
</feature>
<dbReference type="Gene3D" id="3.40.190.10">
    <property type="entry name" value="Periplasmic binding protein-like II"/>
    <property type="match status" value="3"/>
</dbReference>
<evidence type="ECO:0000256" key="11">
    <source>
        <dbReference type="SAM" id="SignalP"/>
    </source>
</evidence>
<dbReference type="Pfam" id="PF00060">
    <property type="entry name" value="Lig_chan"/>
    <property type="match status" value="1"/>
</dbReference>
<reference evidence="14 15" key="1">
    <citation type="submission" date="2016-10" db="EMBL/GenBank/DDBJ databases">
        <title>Genome sequence of Planktotalea frisia SH6-1.</title>
        <authorList>
            <person name="Poehlein A."/>
            <person name="Bakenhus I."/>
            <person name="Voget S."/>
            <person name="Brinkhoff T."/>
            <person name="Simon M."/>
        </authorList>
    </citation>
    <scope>NUCLEOTIDE SEQUENCE [LARGE SCALE GENOMIC DNA]</scope>
    <source>
        <strain evidence="14 15">SH6-1</strain>
    </source>
</reference>
<dbReference type="InterPro" id="IPR001320">
    <property type="entry name" value="Iontro_rcpt_C"/>
</dbReference>
<comment type="subcellular location">
    <subcellularLocation>
        <location evidence="1">Membrane</location>
        <topology evidence="1">Multi-pass membrane protein</topology>
    </subcellularLocation>
</comment>
<dbReference type="SUPFAM" id="SSF53850">
    <property type="entry name" value="Periplasmic binding protein-like II"/>
    <property type="match status" value="1"/>
</dbReference>
<evidence type="ECO:0000256" key="1">
    <source>
        <dbReference type="ARBA" id="ARBA00004141"/>
    </source>
</evidence>
<evidence type="ECO:0000256" key="4">
    <source>
        <dbReference type="ARBA" id="ARBA00022989"/>
    </source>
</evidence>
<keyword evidence="6 10" id="KW-0472">Membrane</keyword>
<gene>
    <name evidence="14" type="primary">glnH_1</name>
    <name evidence="14" type="ORF">PFRI_26750</name>
</gene>
<evidence type="ECO:0000256" key="7">
    <source>
        <dbReference type="ARBA" id="ARBA00023170"/>
    </source>
</evidence>
<feature type="transmembrane region" description="Helical" evidence="10">
    <location>
        <begin position="201"/>
        <end position="230"/>
    </location>
</feature>
<dbReference type="Gene3D" id="1.10.287.70">
    <property type="match status" value="1"/>
</dbReference>
<keyword evidence="15" id="KW-1185">Reference proteome</keyword>
<keyword evidence="8" id="KW-0325">Glycoprotein</keyword>
<protein>
    <submittedName>
        <fullName evidence="14">Glutamine-binding periplasmic protein</fullName>
    </submittedName>
</protein>
<feature type="signal peptide" evidence="11">
    <location>
        <begin position="1"/>
        <end position="23"/>
    </location>
</feature>
<keyword evidence="7" id="KW-0675">Receptor</keyword>
<organism evidence="14 15">
    <name type="scientific">Planktotalea frisia</name>
    <dbReference type="NCBI Taxonomy" id="696762"/>
    <lineage>
        <taxon>Bacteria</taxon>
        <taxon>Pseudomonadati</taxon>
        <taxon>Pseudomonadota</taxon>
        <taxon>Alphaproteobacteria</taxon>
        <taxon>Rhodobacterales</taxon>
        <taxon>Paracoccaceae</taxon>
        <taxon>Planktotalea</taxon>
    </lineage>
</organism>